<dbReference type="GO" id="GO:0005634">
    <property type="term" value="C:nucleus"/>
    <property type="evidence" value="ECO:0007669"/>
    <property type="project" value="UniProtKB-SubCell"/>
</dbReference>
<dbReference type="InterPro" id="IPR039361">
    <property type="entry name" value="Cyclin"/>
</dbReference>
<dbReference type="GO" id="GO:0051301">
    <property type="term" value="P:cell division"/>
    <property type="evidence" value="ECO:0007669"/>
    <property type="project" value="UniProtKB-KW"/>
</dbReference>
<gene>
    <name evidence="12" type="ORF">ElyMa_004222300</name>
</gene>
<feature type="compositionally biased region" description="Basic and acidic residues" evidence="9">
    <location>
        <begin position="48"/>
        <end position="60"/>
    </location>
</feature>
<dbReference type="SMART" id="SM00385">
    <property type="entry name" value="CYCLIN"/>
    <property type="match status" value="1"/>
</dbReference>
<proteinExistence type="inferred from homology"/>
<feature type="compositionally biased region" description="Basic and acidic residues" evidence="9">
    <location>
        <begin position="412"/>
        <end position="426"/>
    </location>
</feature>
<evidence type="ECO:0000256" key="7">
    <source>
        <dbReference type="ARBA" id="ARBA00023306"/>
    </source>
</evidence>
<feature type="region of interest" description="Disordered" evidence="9">
    <location>
        <begin position="395"/>
        <end position="434"/>
    </location>
</feature>
<evidence type="ECO:0000259" key="11">
    <source>
        <dbReference type="SMART" id="SM01332"/>
    </source>
</evidence>
<keyword evidence="3" id="KW-0597">Phosphoprotein</keyword>
<evidence type="ECO:0000256" key="1">
    <source>
        <dbReference type="ARBA" id="ARBA00004123"/>
    </source>
</evidence>
<evidence type="ECO:0000256" key="2">
    <source>
        <dbReference type="ARBA" id="ARBA00007143"/>
    </source>
</evidence>
<dbReference type="PANTHER" id="PTHR10177">
    <property type="entry name" value="CYCLINS"/>
    <property type="match status" value="1"/>
</dbReference>
<dbReference type="SUPFAM" id="SSF47954">
    <property type="entry name" value="Cyclin-like"/>
    <property type="match status" value="2"/>
</dbReference>
<dbReference type="EMBL" id="BMAT01008536">
    <property type="protein sequence ID" value="GFR87383.1"/>
    <property type="molecule type" value="Genomic_DNA"/>
</dbReference>
<evidence type="ECO:0000256" key="5">
    <source>
        <dbReference type="ARBA" id="ARBA00023127"/>
    </source>
</evidence>
<dbReference type="Pfam" id="PF02984">
    <property type="entry name" value="Cyclin_C"/>
    <property type="match status" value="1"/>
</dbReference>
<evidence type="ECO:0000256" key="4">
    <source>
        <dbReference type="ARBA" id="ARBA00022618"/>
    </source>
</evidence>
<keyword evidence="6" id="KW-0539">Nucleus</keyword>
<dbReference type="FunFam" id="1.10.472.10:FF:000024">
    <property type="entry name" value="G1/S-specific cyclin-E1"/>
    <property type="match status" value="1"/>
</dbReference>
<feature type="domain" description="Cyclin-like" evidence="10">
    <location>
        <begin position="711"/>
        <end position="796"/>
    </location>
</feature>
<name>A0AAV4GNQ5_9GAST</name>
<comment type="subcellular location">
    <subcellularLocation>
        <location evidence="1">Nucleus</location>
    </subcellularLocation>
</comment>
<dbReference type="Proteomes" id="UP000762676">
    <property type="component" value="Unassembled WGS sequence"/>
</dbReference>
<feature type="compositionally biased region" description="Basic and acidic residues" evidence="9">
    <location>
        <begin position="16"/>
        <end position="32"/>
    </location>
</feature>
<feature type="domain" description="Cyclin C-terminal" evidence="11">
    <location>
        <begin position="805"/>
        <end position="931"/>
    </location>
</feature>
<dbReference type="InterPro" id="IPR006671">
    <property type="entry name" value="Cyclin_N"/>
</dbReference>
<comment type="caution">
    <text evidence="12">The sequence shown here is derived from an EMBL/GenBank/DDBJ whole genome shotgun (WGS) entry which is preliminary data.</text>
</comment>
<dbReference type="SMART" id="SM01332">
    <property type="entry name" value="Cyclin_C"/>
    <property type="match status" value="1"/>
</dbReference>
<keyword evidence="4" id="KW-0132">Cell division</keyword>
<dbReference type="Pfam" id="PF00134">
    <property type="entry name" value="Cyclin_N"/>
    <property type="match status" value="1"/>
</dbReference>
<evidence type="ECO:0000256" key="3">
    <source>
        <dbReference type="ARBA" id="ARBA00022553"/>
    </source>
</evidence>
<keyword evidence="13" id="KW-1185">Reference proteome</keyword>
<comment type="similarity">
    <text evidence="2">Belongs to the cyclin family. Cyclin E subfamily.</text>
</comment>
<feature type="compositionally biased region" description="Low complexity" evidence="9">
    <location>
        <begin position="1011"/>
        <end position="1030"/>
    </location>
</feature>
<evidence type="ECO:0000259" key="10">
    <source>
        <dbReference type="SMART" id="SM00385"/>
    </source>
</evidence>
<reference evidence="12 13" key="1">
    <citation type="journal article" date="2021" name="Elife">
        <title>Chloroplast acquisition without the gene transfer in kleptoplastic sea slugs, Plakobranchus ocellatus.</title>
        <authorList>
            <person name="Maeda T."/>
            <person name="Takahashi S."/>
            <person name="Yoshida T."/>
            <person name="Shimamura S."/>
            <person name="Takaki Y."/>
            <person name="Nagai Y."/>
            <person name="Toyoda A."/>
            <person name="Suzuki Y."/>
            <person name="Arimoto A."/>
            <person name="Ishii H."/>
            <person name="Satoh N."/>
            <person name="Nishiyama T."/>
            <person name="Hasebe M."/>
            <person name="Maruyama T."/>
            <person name="Minagawa J."/>
            <person name="Obokata J."/>
            <person name="Shigenobu S."/>
        </authorList>
    </citation>
    <scope>NUCLEOTIDE SEQUENCE [LARGE SCALE GENOMIC DNA]</scope>
</reference>
<evidence type="ECO:0000313" key="12">
    <source>
        <dbReference type="EMBL" id="GFR87383.1"/>
    </source>
</evidence>
<feature type="compositionally biased region" description="Polar residues" evidence="9">
    <location>
        <begin position="395"/>
        <end position="409"/>
    </location>
</feature>
<dbReference type="AlphaFoldDB" id="A0AAV4GNQ5"/>
<keyword evidence="7" id="KW-0131">Cell cycle</keyword>
<protein>
    <submittedName>
        <fullName evidence="12">G1/S-specific cyclin-E-like</fullName>
    </submittedName>
</protein>
<dbReference type="PROSITE" id="PS00292">
    <property type="entry name" value="CYCLINS"/>
    <property type="match status" value="1"/>
</dbReference>
<dbReference type="InterPro" id="IPR013763">
    <property type="entry name" value="Cyclin-like_dom"/>
</dbReference>
<organism evidence="12 13">
    <name type="scientific">Elysia marginata</name>
    <dbReference type="NCBI Taxonomy" id="1093978"/>
    <lineage>
        <taxon>Eukaryota</taxon>
        <taxon>Metazoa</taxon>
        <taxon>Spiralia</taxon>
        <taxon>Lophotrochozoa</taxon>
        <taxon>Mollusca</taxon>
        <taxon>Gastropoda</taxon>
        <taxon>Heterobranchia</taxon>
        <taxon>Euthyneura</taxon>
        <taxon>Panpulmonata</taxon>
        <taxon>Sacoglossa</taxon>
        <taxon>Placobranchoidea</taxon>
        <taxon>Plakobranchidae</taxon>
        <taxon>Elysia</taxon>
    </lineage>
</organism>
<dbReference type="Gene3D" id="1.10.472.10">
    <property type="entry name" value="Cyclin-like"/>
    <property type="match status" value="2"/>
</dbReference>
<accession>A0AAV4GNQ5</accession>
<feature type="region of interest" description="Disordered" evidence="9">
    <location>
        <begin position="1011"/>
        <end position="1046"/>
    </location>
</feature>
<dbReference type="InterPro" id="IPR036915">
    <property type="entry name" value="Cyclin-like_sf"/>
</dbReference>
<keyword evidence="5 8" id="KW-0195">Cyclin</keyword>
<evidence type="ECO:0000256" key="6">
    <source>
        <dbReference type="ARBA" id="ARBA00023242"/>
    </source>
</evidence>
<dbReference type="CDD" id="cd20519">
    <property type="entry name" value="CYCLIN_CCNE_rpt1"/>
    <property type="match status" value="1"/>
</dbReference>
<dbReference type="InterPro" id="IPR004367">
    <property type="entry name" value="Cyclin_C-dom"/>
</dbReference>
<feature type="region of interest" description="Disordered" evidence="9">
    <location>
        <begin position="1"/>
        <end position="76"/>
    </location>
</feature>
<sequence>MDDLILGEQPKSPRHIMNEKESPSSSEVREILKGAPPLGRRVSFYLSDDDHNDGPKTDKKEDDEEPPSLLPPPAWENVKSHASFINSYEEPGTEDGFVYFPRGTLSYDEYDEVKINYQHSTCAPTVMPDDLKSAEATNDLPHLDSNSDSVNISYDGAFLPSGLLSPEIFDAGSDNGGVSAPYNFGQLNAERTLLEPKLSAFVKNQETNLVSTSTNLEASYDNGQTVSRAWLLEGERDHGTNNDNVYNGHQYHAKLASASSHDNATYHPMDDLGASCTNPSKIESRPPLLGIDVSQNESVNGSLHASSDLNQAVAGAYIDHAPLRHHSKVKADLMLQRQANIKGVVNVHGDSTLDILANALKSSPTECTQVPGVYRNTDIEQAYIARYHPRRNNNFGKVSNGGTLLQNGSHEGMNKDSLRDLHDSDNTRNPGWPRRARIRDESFFDHNNSENCMHHRGIFNEQKEFHSDSARDLLNPTLTKNFFHAQQKFNPSKRTGICPSFLVSLNKGLSSAELEKKLQCHCGEKETAAKDEKAIFRAFQLAKLQCGPEAQKGSSVKSNLFLTKSPPEMPRCSHEQRRIFSNQWISSSLVPTSQAEQWGSAGQDEVDGTVLELPARVRSAKVAQNTSKMTGGSPPVESFKKFRSLDFQLRFENVFSTDSSAVVCPLPFFNWAESNDVWEKMLKKEQTFQRDPGMFKNHPELQPRMRSILLDWLSEVCEVYRLHKETFMLAVDFIDRYLSVTTNVPKTQLQLLGISALFVAAKLEEIYPPKLTEFAYVTDSACTEQEIIKQEMIIVKALKWDLTPITTNAWLSVYLQVANIDHIHDPALGFVFPQFSTHAFIQISRLCDLCVMDAGSLQFRYSRIAAAALYHHTNENVVKEVSGLNWADLYPCVRWMAPFAKAILEVGQSPMKFFPQINNEDAHNIQTHNVDMTLLDRALTHQAMMDERECLSASSPLDLTSQLVCLLEPPFPPSQSTDRNNGHGSDLAQNLEGAISTDNTDIVIENAASVGVSGSGMSSSSPAAIAGGASLETERAEGMEQQRSCS</sequence>
<evidence type="ECO:0000313" key="13">
    <source>
        <dbReference type="Proteomes" id="UP000762676"/>
    </source>
</evidence>
<dbReference type="InterPro" id="IPR048258">
    <property type="entry name" value="Cyclins_cyclin-box"/>
</dbReference>
<evidence type="ECO:0000256" key="8">
    <source>
        <dbReference type="RuleBase" id="RU000383"/>
    </source>
</evidence>
<evidence type="ECO:0000256" key="9">
    <source>
        <dbReference type="SAM" id="MobiDB-lite"/>
    </source>
</evidence>